<name>A0ABP8E5G1_9MICO</name>
<reference evidence="3" key="1">
    <citation type="journal article" date="2019" name="Int. J. Syst. Evol. Microbiol.">
        <title>The Global Catalogue of Microorganisms (GCM) 10K type strain sequencing project: providing services to taxonomists for standard genome sequencing and annotation.</title>
        <authorList>
            <consortium name="The Broad Institute Genomics Platform"/>
            <consortium name="The Broad Institute Genome Sequencing Center for Infectious Disease"/>
            <person name="Wu L."/>
            <person name="Ma J."/>
        </authorList>
    </citation>
    <scope>NUCLEOTIDE SEQUENCE [LARGE SCALE GENOMIC DNA]</scope>
    <source>
        <strain evidence="3">JCM 17442</strain>
    </source>
</reference>
<accession>A0ABP8E5G1</accession>
<evidence type="ECO:0000313" key="2">
    <source>
        <dbReference type="EMBL" id="GAA4267354.1"/>
    </source>
</evidence>
<dbReference type="RefSeq" id="WP_344797578.1">
    <property type="nucleotide sequence ID" value="NZ_BAABAU010000004.1"/>
</dbReference>
<evidence type="ECO:0000256" key="1">
    <source>
        <dbReference type="SAM" id="Phobius"/>
    </source>
</evidence>
<keyword evidence="1" id="KW-0812">Transmembrane</keyword>
<sequence length="204" mass="20922">MTISNRIANRLFLIVVGLVALAVGAGLVLVAVPGGGFARDALRTARDAQADALAHTPFSAAGVDGSRSYLPWLLAIICLVLVVVTLVAAATRGRGRIDRVIESDDATGSIVVSSRFAETALVDVLGSRRDVAHVSVAAYELKGEPALKVKLRITAGSSPTDAVEAASVAVRGLDLVLGTGRPLPVLVEVTGASPARPGADSRVR</sequence>
<proteinExistence type="predicted"/>
<dbReference type="Proteomes" id="UP001501594">
    <property type="component" value="Unassembled WGS sequence"/>
</dbReference>
<keyword evidence="1" id="KW-0472">Membrane</keyword>
<keyword evidence="3" id="KW-1185">Reference proteome</keyword>
<feature type="transmembrane region" description="Helical" evidence="1">
    <location>
        <begin position="69"/>
        <end position="89"/>
    </location>
</feature>
<keyword evidence="1" id="KW-1133">Transmembrane helix</keyword>
<evidence type="ECO:0008006" key="4">
    <source>
        <dbReference type="Google" id="ProtNLM"/>
    </source>
</evidence>
<comment type="caution">
    <text evidence="2">The sequence shown here is derived from an EMBL/GenBank/DDBJ whole genome shotgun (WGS) entry which is preliminary data.</text>
</comment>
<evidence type="ECO:0000313" key="3">
    <source>
        <dbReference type="Proteomes" id="UP001501594"/>
    </source>
</evidence>
<protein>
    <recommendedName>
        <fullName evidence="4">Alkaline shock response membrane anchor protein AmaP</fullName>
    </recommendedName>
</protein>
<dbReference type="EMBL" id="BAABAU010000004">
    <property type="protein sequence ID" value="GAA4267354.1"/>
    <property type="molecule type" value="Genomic_DNA"/>
</dbReference>
<feature type="transmembrane region" description="Helical" evidence="1">
    <location>
        <begin position="12"/>
        <end position="32"/>
    </location>
</feature>
<organism evidence="2 3">
    <name type="scientific">Frondihabitans peucedani</name>
    <dbReference type="NCBI Taxonomy" id="598626"/>
    <lineage>
        <taxon>Bacteria</taxon>
        <taxon>Bacillati</taxon>
        <taxon>Actinomycetota</taxon>
        <taxon>Actinomycetes</taxon>
        <taxon>Micrococcales</taxon>
        <taxon>Microbacteriaceae</taxon>
        <taxon>Frondihabitans</taxon>
    </lineage>
</organism>
<gene>
    <name evidence="2" type="ORF">GCM10022256_29660</name>
</gene>